<dbReference type="InterPro" id="IPR052059">
    <property type="entry name" value="CR_Ser/Thr_kinase"/>
</dbReference>
<evidence type="ECO:0000256" key="1">
    <source>
        <dbReference type="ARBA" id="ARBA00022679"/>
    </source>
</evidence>
<dbReference type="Gene3D" id="1.10.510.10">
    <property type="entry name" value="Transferase(Phosphotransferase) domain 1"/>
    <property type="match status" value="1"/>
</dbReference>
<evidence type="ECO:0000313" key="7">
    <source>
        <dbReference type="EMBL" id="WVY95510.1"/>
    </source>
</evidence>
<evidence type="ECO:0000313" key="6">
    <source>
        <dbReference type="EMBL" id="WVY93449.1"/>
    </source>
</evidence>
<reference evidence="7" key="2">
    <citation type="submission" date="2024-01" db="EMBL/GenBank/DDBJ databases">
        <authorList>
            <person name="Junaid A."/>
            <person name="Bhatia S."/>
        </authorList>
    </citation>
    <scope>NUCLEOTIDE SEQUENCE</scope>
    <source>
        <strain evidence="7">Urdbean</strain>
        <tissue evidence="7">Leaf</tissue>
    </source>
</reference>
<organism evidence="7 8">
    <name type="scientific">Vigna mungo</name>
    <name type="common">Black gram</name>
    <name type="synonym">Phaseolus mungo</name>
    <dbReference type="NCBI Taxonomy" id="3915"/>
    <lineage>
        <taxon>Eukaryota</taxon>
        <taxon>Viridiplantae</taxon>
        <taxon>Streptophyta</taxon>
        <taxon>Embryophyta</taxon>
        <taxon>Tracheophyta</taxon>
        <taxon>Spermatophyta</taxon>
        <taxon>Magnoliopsida</taxon>
        <taxon>eudicotyledons</taxon>
        <taxon>Gunneridae</taxon>
        <taxon>Pentapetalae</taxon>
        <taxon>rosids</taxon>
        <taxon>fabids</taxon>
        <taxon>Fabales</taxon>
        <taxon>Fabaceae</taxon>
        <taxon>Papilionoideae</taxon>
        <taxon>50 kb inversion clade</taxon>
        <taxon>NPAAA clade</taxon>
        <taxon>indigoferoid/millettioid clade</taxon>
        <taxon>Phaseoleae</taxon>
        <taxon>Vigna</taxon>
    </lineage>
</organism>
<dbReference type="AlphaFoldDB" id="A0AAQ3MQZ1"/>
<dbReference type="GO" id="GO:0005524">
    <property type="term" value="F:ATP binding"/>
    <property type="evidence" value="ECO:0007669"/>
    <property type="project" value="UniProtKB-KW"/>
</dbReference>
<protein>
    <submittedName>
        <fullName evidence="7">Uncharacterized protein</fullName>
    </submittedName>
</protein>
<dbReference type="PANTHER" id="PTHR47973">
    <property type="entry name" value="CYSTEINE-RICH RECEPTOR-LIKE PROTEIN KINASE 3"/>
    <property type="match status" value="1"/>
</dbReference>
<proteinExistence type="predicted"/>
<keyword evidence="1" id="KW-0808">Transferase</keyword>
<dbReference type="EMBL" id="CP144691">
    <property type="protein sequence ID" value="WVY93449.1"/>
    <property type="molecule type" value="Genomic_DNA"/>
</dbReference>
<accession>A0AAQ3MQZ1</accession>
<feature type="region of interest" description="Disordered" evidence="5">
    <location>
        <begin position="83"/>
        <end position="107"/>
    </location>
</feature>
<evidence type="ECO:0000256" key="3">
    <source>
        <dbReference type="ARBA" id="ARBA00022777"/>
    </source>
</evidence>
<keyword evidence="4" id="KW-0067">ATP-binding</keyword>
<sequence>MSHTWKLYERGMHLELVDKAIDPNDYDAEDVKKIIEIALLCTQASAATRPTMSEVVVLLKSKSLVENLRPTMPVFVETNMKIRESKSSSTSGSSSNATASISVLSAR</sequence>
<dbReference type="GO" id="GO:0016301">
    <property type="term" value="F:kinase activity"/>
    <property type="evidence" value="ECO:0007669"/>
    <property type="project" value="UniProtKB-KW"/>
</dbReference>
<keyword evidence="2" id="KW-0547">Nucleotide-binding</keyword>
<evidence type="ECO:0000256" key="2">
    <source>
        <dbReference type="ARBA" id="ARBA00022741"/>
    </source>
</evidence>
<dbReference type="Proteomes" id="UP001374535">
    <property type="component" value="Chromosome 10"/>
</dbReference>
<evidence type="ECO:0000256" key="5">
    <source>
        <dbReference type="SAM" id="MobiDB-lite"/>
    </source>
</evidence>
<dbReference type="EMBL" id="CP144691">
    <property type="protein sequence ID" value="WVY95510.1"/>
    <property type="molecule type" value="Genomic_DNA"/>
</dbReference>
<keyword evidence="3" id="KW-0418">Kinase</keyword>
<name>A0AAQ3MQZ1_VIGMU</name>
<reference evidence="7 8" key="1">
    <citation type="journal article" date="2023" name="Life. Sci Alliance">
        <title>Evolutionary insights into 3D genome organization and epigenetic landscape of Vigna mungo.</title>
        <authorList>
            <person name="Junaid A."/>
            <person name="Singh B."/>
            <person name="Bhatia S."/>
        </authorList>
    </citation>
    <scope>NUCLEOTIDE SEQUENCE [LARGE SCALE GENOMIC DNA]</scope>
    <source>
        <strain evidence="7">Urdbean</strain>
    </source>
</reference>
<evidence type="ECO:0000313" key="8">
    <source>
        <dbReference type="Proteomes" id="UP001374535"/>
    </source>
</evidence>
<feature type="compositionally biased region" description="Low complexity" evidence="5">
    <location>
        <begin position="87"/>
        <end position="107"/>
    </location>
</feature>
<gene>
    <name evidence="6" type="ORF">V8G54_032537</name>
    <name evidence="7" type="ORF">V8G54_034598</name>
</gene>
<evidence type="ECO:0000256" key="4">
    <source>
        <dbReference type="ARBA" id="ARBA00022840"/>
    </source>
</evidence>
<keyword evidence="8" id="KW-1185">Reference proteome</keyword>